<reference evidence="11 12" key="1">
    <citation type="submission" date="2019-06" db="EMBL/GenBank/DDBJ databases">
        <title>Genomic Encyclopedia of Type Strains, Phase IV (KMG-V): Genome sequencing to study the core and pangenomes of soil and plant-associated prokaryotes.</title>
        <authorList>
            <person name="Whitman W."/>
        </authorList>
    </citation>
    <scope>NUCLEOTIDE SEQUENCE [LARGE SCALE GENOMIC DNA]</scope>
    <source>
        <strain evidence="11 12">BR 11140</strain>
    </source>
</reference>
<dbReference type="EC" id="3.4.21.92" evidence="7"/>
<dbReference type="InterPro" id="IPR033135">
    <property type="entry name" value="ClpP_His_AS"/>
</dbReference>
<dbReference type="PRINTS" id="PR00127">
    <property type="entry name" value="CLPPROTEASEP"/>
</dbReference>
<dbReference type="HAMAP" id="MF_00444">
    <property type="entry name" value="ClpP"/>
    <property type="match status" value="1"/>
</dbReference>
<evidence type="ECO:0000256" key="1">
    <source>
        <dbReference type="ARBA" id="ARBA00007039"/>
    </source>
</evidence>
<protein>
    <recommendedName>
        <fullName evidence="7 9">ATP-dependent Clp protease proteolytic subunit</fullName>
        <ecNumber evidence="7">3.4.21.92</ecNumber>
    </recommendedName>
    <alternativeName>
        <fullName evidence="7">Endopeptidase Clp</fullName>
    </alternativeName>
</protein>
<comment type="caution">
    <text evidence="11">The sequence shown here is derived from an EMBL/GenBank/DDBJ whole genome shotgun (WGS) entry which is preliminary data.</text>
</comment>
<dbReference type="GO" id="GO:0009368">
    <property type="term" value="C:endopeptidase Clp complex"/>
    <property type="evidence" value="ECO:0007669"/>
    <property type="project" value="TreeGrafter"/>
</dbReference>
<sequence length="252" mass="27623">MVKAFCHGRVEWGGESRYLIRVRGWAAGLAPALFVPKEILVTLPIRFDDEEPDDAPESAPEGGKEEKSKGAPFSPVAQSLFKSRTVLIFGEINQKIAESTIAQLLALAAEGDDPIRLVINSQGGHVESGDSIHDILQFIRPRVLVLGTGWVASAGAHIFLGAAKENRFCLPNTRFLIHQPMGGTGGQATDIAIEAREIVKMRKRLNSIIARETGQPLEKIEQDTDRNFWMSAEEAKDYGIVTHIISKADDLK</sequence>
<comment type="subunit">
    <text evidence="7">Fourteen ClpP subunits assemble into 2 heptameric rings which stack back to back to give a disk-like structure with a central cavity, resembling the structure of eukaryotic proteasomes.</text>
</comment>
<dbReference type="GO" id="GO:0051117">
    <property type="term" value="F:ATPase binding"/>
    <property type="evidence" value="ECO:0007669"/>
    <property type="project" value="TreeGrafter"/>
</dbReference>
<keyword evidence="4 7" id="KW-0378">Hydrolase</keyword>
<accession>A0A560J230</accession>
<dbReference type="PROSITE" id="PS00382">
    <property type="entry name" value="CLP_PROTEASE_HIS"/>
    <property type="match status" value="1"/>
</dbReference>
<comment type="catalytic activity">
    <reaction evidence="6 7 8">
        <text>Hydrolysis of proteins to small peptides in the presence of ATP and magnesium. alpha-casein is the usual test substrate. In the absence of ATP, only oligopeptides shorter than five residues are hydrolyzed (such as succinyl-Leu-Tyr-|-NHMec, and Leu-Tyr-Leu-|-Tyr-Trp, in which cleavage of the -Tyr-|-Leu- and -Tyr-|-Trp bonds also occurs).</text>
        <dbReference type="EC" id="3.4.21.92"/>
    </reaction>
</comment>
<evidence type="ECO:0000256" key="10">
    <source>
        <dbReference type="SAM" id="MobiDB-lite"/>
    </source>
</evidence>
<dbReference type="GO" id="GO:0006515">
    <property type="term" value="P:protein quality control for misfolded or incompletely synthesized proteins"/>
    <property type="evidence" value="ECO:0007669"/>
    <property type="project" value="TreeGrafter"/>
</dbReference>
<dbReference type="PANTHER" id="PTHR10381:SF70">
    <property type="entry name" value="ATP-DEPENDENT CLP PROTEASE PROTEOLYTIC SUBUNIT"/>
    <property type="match status" value="1"/>
</dbReference>
<dbReference type="CDD" id="cd07017">
    <property type="entry name" value="S14_ClpP_2"/>
    <property type="match status" value="1"/>
</dbReference>
<evidence type="ECO:0000313" key="11">
    <source>
        <dbReference type="EMBL" id="TWB63294.1"/>
    </source>
</evidence>
<dbReference type="GO" id="GO:0004252">
    <property type="term" value="F:serine-type endopeptidase activity"/>
    <property type="evidence" value="ECO:0007669"/>
    <property type="project" value="UniProtKB-UniRule"/>
</dbReference>
<dbReference type="InterPro" id="IPR029045">
    <property type="entry name" value="ClpP/crotonase-like_dom_sf"/>
</dbReference>
<evidence type="ECO:0000256" key="2">
    <source>
        <dbReference type="ARBA" id="ARBA00022490"/>
    </source>
</evidence>
<dbReference type="Pfam" id="PF00574">
    <property type="entry name" value="CLP_protease"/>
    <property type="match status" value="1"/>
</dbReference>
<dbReference type="OrthoDB" id="9802800at2"/>
<gene>
    <name evidence="7" type="primary">clpP</name>
    <name evidence="11" type="ORF">FBZ92_10448</name>
</gene>
<dbReference type="GO" id="GO:0004176">
    <property type="term" value="F:ATP-dependent peptidase activity"/>
    <property type="evidence" value="ECO:0007669"/>
    <property type="project" value="InterPro"/>
</dbReference>
<comment type="subcellular location">
    <subcellularLocation>
        <location evidence="7">Cytoplasm</location>
    </subcellularLocation>
</comment>
<dbReference type="NCBIfam" id="NF009205">
    <property type="entry name" value="PRK12553.1"/>
    <property type="match status" value="1"/>
</dbReference>
<evidence type="ECO:0000313" key="12">
    <source>
        <dbReference type="Proteomes" id="UP000318050"/>
    </source>
</evidence>
<comment type="similarity">
    <text evidence="1 7 9">Belongs to the peptidase S14 family.</text>
</comment>
<name>A0A560J230_9PROT</name>
<feature type="region of interest" description="Disordered" evidence="10">
    <location>
        <begin position="48"/>
        <end position="73"/>
    </location>
</feature>
<dbReference type="GO" id="GO:0005737">
    <property type="term" value="C:cytoplasm"/>
    <property type="evidence" value="ECO:0007669"/>
    <property type="project" value="UniProtKB-SubCell"/>
</dbReference>
<dbReference type="Gene3D" id="3.90.226.10">
    <property type="entry name" value="2-enoyl-CoA Hydratase, Chain A, domain 1"/>
    <property type="match status" value="1"/>
</dbReference>
<keyword evidence="2 7" id="KW-0963">Cytoplasm</keyword>
<evidence type="ECO:0000256" key="3">
    <source>
        <dbReference type="ARBA" id="ARBA00022670"/>
    </source>
</evidence>
<dbReference type="InterPro" id="IPR023562">
    <property type="entry name" value="ClpP/TepA"/>
</dbReference>
<evidence type="ECO:0000256" key="7">
    <source>
        <dbReference type="HAMAP-Rule" id="MF_00444"/>
    </source>
</evidence>
<evidence type="ECO:0000256" key="4">
    <source>
        <dbReference type="ARBA" id="ARBA00022801"/>
    </source>
</evidence>
<keyword evidence="5 7" id="KW-0720">Serine protease</keyword>
<dbReference type="EMBL" id="VITT01000004">
    <property type="protein sequence ID" value="TWB63294.1"/>
    <property type="molecule type" value="Genomic_DNA"/>
</dbReference>
<comment type="function">
    <text evidence="7">Cleaves peptides in various proteins in a process that requires ATP hydrolysis. Has a chymotrypsin-like activity. Plays a major role in the degradation of misfolded proteins.</text>
</comment>
<evidence type="ECO:0000256" key="8">
    <source>
        <dbReference type="PROSITE-ProRule" id="PRU10086"/>
    </source>
</evidence>
<evidence type="ECO:0000256" key="6">
    <source>
        <dbReference type="ARBA" id="ARBA00034021"/>
    </source>
</evidence>
<feature type="active site" evidence="7 8">
    <location>
        <position position="178"/>
    </location>
</feature>
<dbReference type="PANTHER" id="PTHR10381">
    <property type="entry name" value="ATP-DEPENDENT CLP PROTEASE PROTEOLYTIC SUBUNIT"/>
    <property type="match status" value="1"/>
</dbReference>
<keyword evidence="3 7" id="KW-0645">Protease</keyword>
<evidence type="ECO:0000256" key="9">
    <source>
        <dbReference type="RuleBase" id="RU003567"/>
    </source>
</evidence>
<dbReference type="InterPro" id="IPR001907">
    <property type="entry name" value="ClpP"/>
</dbReference>
<dbReference type="AlphaFoldDB" id="A0A560J230"/>
<dbReference type="Proteomes" id="UP000318050">
    <property type="component" value="Unassembled WGS sequence"/>
</dbReference>
<dbReference type="SUPFAM" id="SSF52096">
    <property type="entry name" value="ClpP/crotonase"/>
    <property type="match status" value="1"/>
</dbReference>
<organism evidence="11 12">
    <name type="scientific">Nitrospirillum amazonense</name>
    <dbReference type="NCBI Taxonomy" id="28077"/>
    <lineage>
        <taxon>Bacteria</taxon>
        <taxon>Pseudomonadati</taxon>
        <taxon>Pseudomonadota</taxon>
        <taxon>Alphaproteobacteria</taxon>
        <taxon>Rhodospirillales</taxon>
        <taxon>Azospirillaceae</taxon>
        <taxon>Nitrospirillum</taxon>
    </lineage>
</organism>
<feature type="active site" description="Nucleophile" evidence="7">
    <location>
        <position position="153"/>
    </location>
</feature>
<proteinExistence type="inferred from homology"/>
<evidence type="ECO:0000256" key="5">
    <source>
        <dbReference type="ARBA" id="ARBA00022825"/>
    </source>
</evidence>